<evidence type="ECO:0008006" key="4">
    <source>
        <dbReference type="Google" id="ProtNLM"/>
    </source>
</evidence>
<evidence type="ECO:0000313" key="3">
    <source>
        <dbReference type="Proteomes" id="UP000075221"/>
    </source>
</evidence>
<organism evidence="2 3">
    <name type="scientific">Acidipropionibacterium acidipropionici</name>
    <dbReference type="NCBI Taxonomy" id="1748"/>
    <lineage>
        <taxon>Bacteria</taxon>
        <taxon>Bacillati</taxon>
        <taxon>Actinomycetota</taxon>
        <taxon>Actinomycetes</taxon>
        <taxon>Propionibacteriales</taxon>
        <taxon>Propionibacteriaceae</taxon>
        <taxon>Acidipropionibacterium</taxon>
    </lineage>
</organism>
<accession>A0AAC8YBX8</accession>
<name>A0AAC8YBX8_9ACTN</name>
<feature type="transmembrane region" description="Helical" evidence="1">
    <location>
        <begin position="95"/>
        <end position="114"/>
    </location>
</feature>
<protein>
    <recommendedName>
        <fullName evidence="4">Type II secretion system protein GspF domain-containing protein</fullName>
    </recommendedName>
</protein>
<dbReference type="Proteomes" id="UP000075221">
    <property type="component" value="Chromosome"/>
</dbReference>
<feature type="transmembrane region" description="Helical" evidence="1">
    <location>
        <begin position="6"/>
        <end position="25"/>
    </location>
</feature>
<dbReference type="RefSeq" id="WP_062818704.1">
    <property type="nucleotide sequence ID" value="NZ_CP014352.1"/>
</dbReference>
<evidence type="ECO:0000313" key="2">
    <source>
        <dbReference type="EMBL" id="AMS04111.1"/>
    </source>
</evidence>
<dbReference type="EMBL" id="CP014352">
    <property type="protein sequence ID" value="AMS04111.1"/>
    <property type="molecule type" value="Genomic_DNA"/>
</dbReference>
<keyword evidence="1" id="KW-1133">Transmembrane helix</keyword>
<feature type="transmembrane region" description="Helical" evidence="1">
    <location>
        <begin position="276"/>
        <end position="295"/>
    </location>
</feature>
<evidence type="ECO:0000256" key="1">
    <source>
        <dbReference type="SAM" id="Phobius"/>
    </source>
</evidence>
<proteinExistence type="predicted"/>
<keyword evidence="1" id="KW-0472">Membrane</keyword>
<sequence>MTVTALTLAAGGLVGLAVVLAMMAARPSPAPDLQSALQHLSGDIAATAPEPPEASVIGRVGRWFVTTCGVRTSAARRTQLQMRGYTPSRLAGERLLSALVLAVMPWVFMALFSALDLARFTVPVPAFATVALAGVGWFYPVWTMRRQQSSTASDAHEALLVFIDLVVLERLGNQAAVDAMTHAAFLSDNPLFVQIQQVLNRADLENVDPWKGLENLADDIDLPELNDVVAIARLQEEGASLAGSFRARVAELRNAYLLQMQREAEKVTQRMDGIKAIPTLAIILLMAAAAGLGVLNMS</sequence>
<reference evidence="2 3" key="1">
    <citation type="submission" date="2016-02" db="EMBL/GenBank/DDBJ databases">
        <title>Complete Genome Sequence of Propionibacterium acidipropionici ATCC 55737.</title>
        <authorList>
            <person name="Luna Flores C.H."/>
            <person name="Nielsen L.K."/>
            <person name="Marcellin E."/>
        </authorList>
    </citation>
    <scope>NUCLEOTIDE SEQUENCE [LARGE SCALE GENOMIC DNA]</scope>
    <source>
        <strain evidence="2 3">ATCC 55737</strain>
    </source>
</reference>
<dbReference type="PANTHER" id="PTHR35007">
    <property type="entry name" value="INTEGRAL MEMBRANE PROTEIN-RELATED"/>
    <property type="match status" value="1"/>
</dbReference>
<keyword evidence="1" id="KW-0812">Transmembrane</keyword>
<feature type="transmembrane region" description="Helical" evidence="1">
    <location>
        <begin position="120"/>
        <end position="139"/>
    </location>
</feature>
<dbReference type="AlphaFoldDB" id="A0AAC8YBX8"/>
<dbReference type="PANTHER" id="PTHR35007:SF1">
    <property type="entry name" value="PILUS ASSEMBLY PROTEIN"/>
    <property type="match status" value="1"/>
</dbReference>
<gene>
    <name evidence="2" type="ORF">AXH35_00060</name>
</gene>